<protein>
    <submittedName>
        <fullName evidence="1">Uncharacterized protein</fullName>
    </submittedName>
</protein>
<dbReference type="Proteomes" id="UP000237347">
    <property type="component" value="Unassembled WGS sequence"/>
</dbReference>
<comment type="caution">
    <text evidence="1">The sequence shown here is derived from an EMBL/GenBank/DDBJ whole genome shotgun (WGS) entry which is preliminary data.</text>
</comment>
<keyword evidence="2" id="KW-1185">Reference proteome</keyword>
<evidence type="ECO:0000313" key="1">
    <source>
        <dbReference type="EMBL" id="KAK7849772.1"/>
    </source>
</evidence>
<proteinExistence type="predicted"/>
<evidence type="ECO:0000313" key="2">
    <source>
        <dbReference type="Proteomes" id="UP000237347"/>
    </source>
</evidence>
<accession>A0AAW0LEE7</accession>
<sequence length="74" mass="8538">MEEEFKKKGLMRAQWQAILEVKEQLWMLIFIDKAQGNAYPSNKKFCFGTSSSQGSRDKELCGTIYTGVKEIEEL</sequence>
<name>A0AAW0LEE7_QUESU</name>
<reference evidence="1 2" key="1">
    <citation type="journal article" date="2018" name="Sci. Data">
        <title>The draft genome sequence of cork oak.</title>
        <authorList>
            <person name="Ramos A.M."/>
            <person name="Usie A."/>
            <person name="Barbosa P."/>
            <person name="Barros P.M."/>
            <person name="Capote T."/>
            <person name="Chaves I."/>
            <person name="Simoes F."/>
            <person name="Abreu I."/>
            <person name="Carrasquinho I."/>
            <person name="Faro C."/>
            <person name="Guimaraes J.B."/>
            <person name="Mendonca D."/>
            <person name="Nobrega F."/>
            <person name="Rodrigues L."/>
            <person name="Saibo N.J.M."/>
            <person name="Varela M.C."/>
            <person name="Egas C."/>
            <person name="Matos J."/>
            <person name="Miguel C.M."/>
            <person name="Oliveira M.M."/>
            <person name="Ricardo C.P."/>
            <person name="Goncalves S."/>
        </authorList>
    </citation>
    <scope>NUCLEOTIDE SEQUENCE [LARGE SCALE GENOMIC DNA]</scope>
    <source>
        <strain evidence="2">cv. HL8</strain>
    </source>
</reference>
<organism evidence="1 2">
    <name type="scientific">Quercus suber</name>
    <name type="common">Cork oak</name>
    <dbReference type="NCBI Taxonomy" id="58331"/>
    <lineage>
        <taxon>Eukaryota</taxon>
        <taxon>Viridiplantae</taxon>
        <taxon>Streptophyta</taxon>
        <taxon>Embryophyta</taxon>
        <taxon>Tracheophyta</taxon>
        <taxon>Spermatophyta</taxon>
        <taxon>Magnoliopsida</taxon>
        <taxon>eudicotyledons</taxon>
        <taxon>Gunneridae</taxon>
        <taxon>Pentapetalae</taxon>
        <taxon>rosids</taxon>
        <taxon>fabids</taxon>
        <taxon>Fagales</taxon>
        <taxon>Fagaceae</taxon>
        <taxon>Quercus</taxon>
    </lineage>
</organism>
<dbReference type="AlphaFoldDB" id="A0AAW0LEE7"/>
<dbReference type="EMBL" id="PKMF04000109">
    <property type="protein sequence ID" value="KAK7849772.1"/>
    <property type="molecule type" value="Genomic_DNA"/>
</dbReference>
<gene>
    <name evidence="1" type="ORF">CFP56_002384</name>
</gene>